<comment type="caution">
    <text evidence="1">The sequence shown here is derived from an EMBL/GenBank/DDBJ whole genome shotgun (WGS) entry which is preliminary data.</text>
</comment>
<dbReference type="AlphaFoldDB" id="A0A0G0H2E2"/>
<organism evidence="1 2">
    <name type="scientific">Candidatus Roizmanbacteria bacterium GW2011_GWA2_37_7</name>
    <dbReference type="NCBI Taxonomy" id="1618481"/>
    <lineage>
        <taxon>Bacteria</taxon>
        <taxon>Candidatus Roizmaniibacteriota</taxon>
    </lineage>
</organism>
<dbReference type="EMBL" id="LBTJ01000072">
    <property type="protein sequence ID" value="KKQ36332.1"/>
    <property type="molecule type" value="Genomic_DNA"/>
</dbReference>
<evidence type="ECO:0000313" key="1">
    <source>
        <dbReference type="EMBL" id="KKQ36332.1"/>
    </source>
</evidence>
<name>A0A0G0H2E2_9BACT</name>
<proteinExistence type="predicted"/>
<evidence type="ECO:0000313" key="2">
    <source>
        <dbReference type="Proteomes" id="UP000034471"/>
    </source>
</evidence>
<dbReference type="Proteomes" id="UP000034471">
    <property type="component" value="Unassembled WGS sequence"/>
</dbReference>
<sequence length="48" mass="5453">IPKLKKDAREGGEIAGVARRKLEKRLGRPVVSKSNFLPNRQNKKLIDK</sequence>
<protein>
    <submittedName>
        <fullName evidence="1">Uncharacterized protein</fullName>
    </submittedName>
</protein>
<gene>
    <name evidence="1" type="ORF">US54_C0072G0006</name>
</gene>
<reference evidence="1 2" key="1">
    <citation type="journal article" date="2015" name="Nature">
        <title>rRNA introns, odd ribosomes, and small enigmatic genomes across a large radiation of phyla.</title>
        <authorList>
            <person name="Brown C.T."/>
            <person name="Hug L.A."/>
            <person name="Thomas B.C."/>
            <person name="Sharon I."/>
            <person name="Castelle C.J."/>
            <person name="Singh A."/>
            <person name="Wilkins M.J."/>
            <person name="Williams K.H."/>
            <person name="Banfield J.F."/>
        </authorList>
    </citation>
    <scope>NUCLEOTIDE SEQUENCE [LARGE SCALE GENOMIC DNA]</scope>
</reference>
<feature type="non-terminal residue" evidence="1">
    <location>
        <position position="1"/>
    </location>
</feature>
<accession>A0A0G0H2E2</accession>